<evidence type="ECO:0000313" key="14">
    <source>
        <dbReference type="Proteomes" id="UP001497383"/>
    </source>
</evidence>
<dbReference type="RefSeq" id="XP_066831269.1">
    <property type="nucleotide sequence ID" value="XM_066974541.1"/>
</dbReference>
<evidence type="ECO:0000256" key="9">
    <source>
        <dbReference type="SAM" id="SignalP"/>
    </source>
</evidence>
<dbReference type="PANTHER" id="PTHR11709:SF361">
    <property type="entry name" value="IRON TRANSPORT MULTICOPPER OXIDASE FET3"/>
    <property type="match status" value="1"/>
</dbReference>
<keyword evidence="5 9" id="KW-0732">Signal</keyword>
<dbReference type="InterPro" id="IPR045087">
    <property type="entry name" value="Cu-oxidase_fam"/>
</dbReference>
<dbReference type="PROSITE" id="PS00079">
    <property type="entry name" value="MULTICOPPER_OXIDASE1"/>
    <property type="match status" value="2"/>
</dbReference>
<keyword evidence="3" id="KW-0410">Iron transport</keyword>
<evidence type="ECO:0000259" key="10">
    <source>
        <dbReference type="Pfam" id="PF00394"/>
    </source>
</evidence>
<keyword evidence="7" id="KW-0186">Copper</keyword>
<keyword evidence="8" id="KW-0812">Transmembrane</keyword>
<keyword evidence="8" id="KW-0472">Membrane</keyword>
<evidence type="ECO:0000256" key="6">
    <source>
        <dbReference type="ARBA" id="ARBA00023002"/>
    </source>
</evidence>
<organism evidence="13 14">
    <name type="scientific">Lodderomyces beijingensis</name>
    <dbReference type="NCBI Taxonomy" id="1775926"/>
    <lineage>
        <taxon>Eukaryota</taxon>
        <taxon>Fungi</taxon>
        <taxon>Dikarya</taxon>
        <taxon>Ascomycota</taxon>
        <taxon>Saccharomycotina</taxon>
        <taxon>Pichiomycetes</taxon>
        <taxon>Debaryomycetaceae</taxon>
        <taxon>Candida/Lodderomyces clade</taxon>
        <taxon>Lodderomyces</taxon>
    </lineage>
</organism>
<comment type="cofactor">
    <cofactor evidence="1">
        <name>Cu cation</name>
        <dbReference type="ChEBI" id="CHEBI:23378"/>
    </cofactor>
</comment>
<feature type="domain" description="Plastocyanin-like" evidence="12">
    <location>
        <begin position="31"/>
        <end position="146"/>
    </location>
</feature>
<dbReference type="EMBL" id="OZ022409">
    <property type="protein sequence ID" value="CAK9440231.1"/>
    <property type="molecule type" value="Genomic_DNA"/>
</dbReference>
<dbReference type="Pfam" id="PF07732">
    <property type="entry name" value="Cu-oxidase_3"/>
    <property type="match status" value="1"/>
</dbReference>
<feature type="signal peptide" evidence="9">
    <location>
        <begin position="1"/>
        <end position="20"/>
    </location>
</feature>
<keyword evidence="3" id="KW-0813">Transport</keyword>
<protein>
    <recommendedName>
        <fullName evidence="15">Iron transport multicopper oxidase FET3</fullName>
    </recommendedName>
</protein>
<feature type="chain" id="PRO_5047475564" description="Iron transport multicopper oxidase FET3" evidence="9">
    <location>
        <begin position="21"/>
        <end position="632"/>
    </location>
</feature>
<comment type="similarity">
    <text evidence="2">Belongs to the multicopper oxidase family.</text>
</comment>
<dbReference type="InterPro" id="IPR008972">
    <property type="entry name" value="Cupredoxin"/>
</dbReference>
<evidence type="ECO:0000259" key="11">
    <source>
        <dbReference type="Pfam" id="PF07731"/>
    </source>
</evidence>
<evidence type="ECO:0000256" key="2">
    <source>
        <dbReference type="ARBA" id="ARBA00010609"/>
    </source>
</evidence>
<dbReference type="Proteomes" id="UP001497383">
    <property type="component" value="Chromosome 5"/>
</dbReference>
<reference evidence="13 14" key="1">
    <citation type="submission" date="2024-03" db="EMBL/GenBank/DDBJ databases">
        <authorList>
            <person name="Brejova B."/>
        </authorList>
    </citation>
    <scope>NUCLEOTIDE SEQUENCE [LARGE SCALE GENOMIC DNA]</scope>
    <source>
        <strain evidence="13 14">CBS 14171</strain>
    </source>
</reference>
<evidence type="ECO:0000259" key="12">
    <source>
        <dbReference type="Pfam" id="PF07732"/>
    </source>
</evidence>
<keyword evidence="4" id="KW-0479">Metal-binding</keyword>
<dbReference type="Pfam" id="PF00394">
    <property type="entry name" value="Cu-oxidase"/>
    <property type="match status" value="1"/>
</dbReference>
<dbReference type="InterPro" id="IPR011706">
    <property type="entry name" value="Cu-oxidase_C"/>
</dbReference>
<dbReference type="CDD" id="cd13877">
    <property type="entry name" value="CuRO_2_Fet3p_like"/>
    <property type="match status" value="1"/>
</dbReference>
<dbReference type="InterPro" id="IPR002355">
    <property type="entry name" value="Cu_oxidase_Cu_BS"/>
</dbReference>
<gene>
    <name evidence="13" type="ORF">LODBEIA_P43310</name>
</gene>
<keyword evidence="3" id="KW-0408">Iron</keyword>
<dbReference type="SUPFAM" id="SSF49503">
    <property type="entry name" value="Cupredoxins"/>
    <property type="match status" value="3"/>
</dbReference>
<feature type="transmembrane region" description="Helical" evidence="8">
    <location>
        <begin position="561"/>
        <end position="583"/>
    </location>
</feature>
<evidence type="ECO:0000256" key="4">
    <source>
        <dbReference type="ARBA" id="ARBA00022723"/>
    </source>
</evidence>
<dbReference type="PROSITE" id="PS00080">
    <property type="entry name" value="MULTICOPPER_OXIDASE2"/>
    <property type="match status" value="1"/>
</dbReference>
<feature type="domain" description="Plastocyanin-like" evidence="10">
    <location>
        <begin position="155"/>
        <end position="301"/>
    </location>
</feature>
<evidence type="ECO:0000256" key="5">
    <source>
        <dbReference type="ARBA" id="ARBA00022729"/>
    </source>
</evidence>
<proteinExistence type="inferred from homology"/>
<dbReference type="InterPro" id="IPR001117">
    <property type="entry name" value="Cu-oxidase_2nd"/>
</dbReference>
<dbReference type="Pfam" id="PF07731">
    <property type="entry name" value="Cu-oxidase_2"/>
    <property type="match status" value="1"/>
</dbReference>
<evidence type="ECO:0000256" key="1">
    <source>
        <dbReference type="ARBA" id="ARBA00001935"/>
    </source>
</evidence>
<keyword evidence="14" id="KW-1185">Reference proteome</keyword>
<keyword evidence="6" id="KW-0560">Oxidoreductase</keyword>
<dbReference type="CDD" id="cd13899">
    <property type="entry name" value="CuRO_3_Fet3p"/>
    <property type="match status" value="1"/>
</dbReference>
<evidence type="ECO:0000313" key="13">
    <source>
        <dbReference type="EMBL" id="CAK9440231.1"/>
    </source>
</evidence>
<feature type="domain" description="Plastocyanin-like" evidence="11">
    <location>
        <begin position="366"/>
        <end position="504"/>
    </location>
</feature>
<dbReference type="InterPro" id="IPR011707">
    <property type="entry name" value="Cu-oxidase-like_N"/>
</dbReference>
<evidence type="ECO:0008006" key="15">
    <source>
        <dbReference type="Google" id="ProtNLM"/>
    </source>
</evidence>
<name>A0ABP0ZPP3_9ASCO</name>
<keyword evidence="8" id="KW-1133">Transmembrane helix</keyword>
<dbReference type="PANTHER" id="PTHR11709">
    <property type="entry name" value="MULTI-COPPER OXIDASE"/>
    <property type="match status" value="1"/>
</dbReference>
<dbReference type="Gene3D" id="2.60.40.420">
    <property type="entry name" value="Cupredoxins - blue copper proteins"/>
    <property type="match status" value="3"/>
</dbReference>
<sequence>MKSAVIFLAVFASFVSQLLAAETHTWWFEAGWVDANPDGMMDRKMIGFNNSWPLPTLRVNKGDRIQLYLINGFDDRNTSLHFHGMFQNGTNQMDGPEMVTQCPIPPGETFLYNFTVGDQVGTYWYHSHTMGQTGDGMRGVFIIEDHDNFPYDYDEEVILTLSDHYHQDSDALIPKFLSRFNPTGAEPIPANFLLNETRNNTWNVEPNKTYLLRIVNTGGFVSQYLWMQDHEFTVVEIDGIYVEQNTTNLLYITVAQRYTVLVTTKDTADENYAMMNRVDIDMLDVIPDELELNGTNYIVYNQDKFQQEKPQPYLLDSIDDFLDDFYLKPLSKEKLLDDADYTITIDVQMDNLGNGVNYAFFNNVTYVKPKIPTLFTALSAGRLATNELVYGTNTNSFVLQGDDVVDIVLNNLDTGKHPFHLHGHTFQLIERHEAIDDNDDPVAFNATDHAEWPEYPMIRDTAYVQPQSYMVMRFKADNPGIWMFHCHLEWHLDQGLAIILVEDPLALQNEESQQLTENHKQICSKNGVQVEGNAAASMDFLDLSAQNVQEKRLPTGFTARGIVALVFSCVAGVLGLVAISFYGMQDIDDVEERVARDLDVDLDEDDDEEEDGAVAEIVASNSSAGDSSTRKH</sequence>
<evidence type="ECO:0000256" key="7">
    <source>
        <dbReference type="ARBA" id="ARBA00023008"/>
    </source>
</evidence>
<dbReference type="GeneID" id="92209527"/>
<evidence type="ECO:0000256" key="3">
    <source>
        <dbReference type="ARBA" id="ARBA00022496"/>
    </source>
</evidence>
<accession>A0ABP0ZPP3</accession>
<evidence type="ECO:0000256" key="8">
    <source>
        <dbReference type="SAM" id="Phobius"/>
    </source>
</evidence>
<dbReference type="InterPro" id="IPR044130">
    <property type="entry name" value="CuRO_2_Fet3-like"/>
</dbReference>
<dbReference type="CDD" id="cd13851">
    <property type="entry name" value="CuRO_1_Fet3p"/>
    <property type="match status" value="1"/>
</dbReference>
<dbReference type="InterPro" id="IPR033138">
    <property type="entry name" value="Cu_oxidase_CS"/>
</dbReference>
<keyword evidence="3" id="KW-0406">Ion transport</keyword>